<evidence type="ECO:0000256" key="7">
    <source>
        <dbReference type="ARBA" id="ARBA00023136"/>
    </source>
</evidence>
<keyword evidence="3" id="KW-0808">Transferase</keyword>
<evidence type="ECO:0000313" key="10">
    <source>
        <dbReference type="Ensembl" id="ENSEBUP00000014578.1"/>
    </source>
</evidence>
<dbReference type="PANTHER" id="PTHR15362">
    <property type="entry name" value="PHOSPHATIDYLINOSITOL SYNTHASE"/>
    <property type="match status" value="1"/>
</dbReference>
<dbReference type="GO" id="GO:0006661">
    <property type="term" value="P:phosphatidylinositol biosynthetic process"/>
    <property type="evidence" value="ECO:0007669"/>
    <property type="project" value="TreeGrafter"/>
</dbReference>
<evidence type="ECO:0000256" key="9">
    <source>
        <dbReference type="ARBA" id="ARBA00023264"/>
    </source>
</evidence>
<sequence length="241" mass="26619">MCTGSRFGAMLDMLTDRCATACLIVNLALLYPSATPLFQFSLSLDVASHWLHLHSSVLKGSESHKNLGGKASRLLGLYYKSRVRFPHLSANTSFSPVQKRVPGLPLCVLSFTLPVSKARFPHVVCLGGEGFPECSTKAVCTFAIVWIVCAPFMHPKTSNINRCSTRITCVHHAIELPTDFHVSESILHHTVVDGEEGERCEKCSGGEVTFRSPCRISKFGIELHIVNVSDFNFELTRKNIK</sequence>
<keyword evidence="9" id="KW-1208">Phospholipid metabolism</keyword>
<reference evidence="10" key="1">
    <citation type="submission" date="2025-08" db="UniProtKB">
        <authorList>
            <consortium name="Ensembl"/>
        </authorList>
    </citation>
    <scope>IDENTIFICATION</scope>
</reference>
<dbReference type="GO" id="GO:0016020">
    <property type="term" value="C:membrane"/>
    <property type="evidence" value="ECO:0007669"/>
    <property type="project" value="UniProtKB-SubCell"/>
</dbReference>
<organism evidence="10 11">
    <name type="scientific">Eptatretus burgeri</name>
    <name type="common">Inshore hagfish</name>
    <dbReference type="NCBI Taxonomy" id="7764"/>
    <lineage>
        <taxon>Eukaryota</taxon>
        <taxon>Metazoa</taxon>
        <taxon>Chordata</taxon>
        <taxon>Craniata</taxon>
        <taxon>Vertebrata</taxon>
        <taxon>Cyclostomata</taxon>
        <taxon>Myxini</taxon>
        <taxon>Myxiniformes</taxon>
        <taxon>Myxinidae</taxon>
        <taxon>Eptatretinae</taxon>
        <taxon>Eptatretus</taxon>
    </lineage>
</organism>
<dbReference type="GeneTree" id="ENSGT00940000154169"/>
<dbReference type="GO" id="GO:0005794">
    <property type="term" value="C:Golgi apparatus"/>
    <property type="evidence" value="ECO:0007669"/>
    <property type="project" value="TreeGrafter"/>
</dbReference>
<comment type="subcellular location">
    <subcellularLocation>
        <location evidence="1">Membrane</location>
        <topology evidence="1">Multi-pass membrane protein</topology>
    </subcellularLocation>
</comment>
<evidence type="ECO:0000256" key="5">
    <source>
        <dbReference type="ARBA" id="ARBA00022989"/>
    </source>
</evidence>
<keyword evidence="8" id="KW-0594">Phospholipid biosynthesis</keyword>
<evidence type="ECO:0000256" key="1">
    <source>
        <dbReference type="ARBA" id="ARBA00004141"/>
    </source>
</evidence>
<keyword evidence="7" id="KW-0472">Membrane</keyword>
<evidence type="ECO:0000256" key="4">
    <source>
        <dbReference type="ARBA" id="ARBA00022692"/>
    </source>
</evidence>
<dbReference type="PANTHER" id="PTHR15362:SF4">
    <property type="entry name" value="CDP-DIACYLGLYCEROL--INOSITOL 3-PHOSPHATIDYLTRANSFERASE"/>
    <property type="match status" value="1"/>
</dbReference>
<dbReference type="Gene3D" id="1.20.120.1760">
    <property type="match status" value="1"/>
</dbReference>
<keyword evidence="11" id="KW-1185">Reference proteome</keyword>
<dbReference type="AlphaFoldDB" id="A0A8C4QFG0"/>
<keyword evidence="5" id="KW-1133">Transmembrane helix</keyword>
<evidence type="ECO:0000256" key="8">
    <source>
        <dbReference type="ARBA" id="ARBA00023209"/>
    </source>
</evidence>
<evidence type="ECO:0000256" key="3">
    <source>
        <dbReference type="ARBA" id="ARBA00022679"/>
    </source>
</evidence>
<evidence type="ECO:0000256" key="2">
    <source>
        <dbReference type="ARBA" id="ARBA00022516"/>
    </source>
</evidence>
<keyword evidence="6" id="KW-0443">Lipid metabolism</keyword>
<dbReference type="Proteomes" id="UP000694388">
    <property type="component" value="Unplaced"/>
</dbReference>
<name>A0A8C4QFG0_EPTBU</name>
<evidence type="ECO:0000256" key="6">
    <source>
        <dbReference type="ARBA" id="ARBA00023098"/>
    </source>
</evidence>
<dbReference type="Ensembl" id="ENSEBUT00000015154.1">
    <property type="protein sequence ID" value="ENSEBUP00000014578.1"/>
    <property type="gene ID" value="ENSEBUG00000009196.1"/>
</dbReference>
<accession>A0A8C4QFG0</accession>
<keyword evidence="2" id="KW-0444">Lipid biosynthesis</keyword>
<dbReference type="InterPro" id="IPR043130">
    <property type="entry name" value="CDP-OH_PTrfase_TM_dom"/>
</dbReference>
<proteinExistence type="predicted"/>
<protein>
    <submittedName>
        <fullName evidence="10">CDP-diacylglycerol--inositol 3-phosphatidyltransferase</fullName>
    </submittedName>
</protein>
<keyword evidence="4" id="KW-0812">Transmembrane</keyword>
<reference evidence="10" key="2">
    <citation type="submission" date="2025-09" db="UniProtKB">
        <authorList>
            <consortium name="Ensembl"/>
        </authorList>
    </citation>
    <scope>IDENTIFICATION</scope>
</reference>
<evidence type="ECO:0000313" key="11">
    <source>
        <dbReference type="Proteomes" id="UP000694388"/>
    </source>
</evidence>
<dbReference type="GO" id="GO:0003881">
    <property type="term" value="F:CDP-diacylglycerol-inositol 3-phosphatidyltransferase activity"/>
    <property type="evidence" value="ECO:0007669"/>
    <property type="project" value="TreeGrafter"/>
</dbReference>